<name>A0ABN8ST76_9CNID</name>
<accession>A0ABN8ST76</accession>
<evidence type="ECO:0000313" key="2">
    <source>
        <dbReference type="Proteomes" id="UP001159427"/>
    </source>
</evidence>
<keyword evidence="2" id="KW-1185">Reference proteome</keyword>
<proteinExistence type="predicted"/>
<organism evidence="1 2">
    <name type="scientific">Porites evermanni</name>
    <dbReference type="NCBI Taxonomy" id="104178"/>
    <lineage>
        <taxon>Eukaryota</taxon>
        <taxon>Metazoa</taxon>
        <taxon>Cnidaria</taxon>
        <taxon>Anthozoa</taxon>
        <taxon>Hexacorallia</taxon>
        <taxon>Scleractinia</taxon>
        <taxon>Fungiina</taxon>
        <taxon>Poritidae</taxon>
        <taxon>Porites</taxon>
    </lineage>
</organism>
<sequence>MNIITYQDNDQLNRPQASEGGIYTHDVRATSPVSAYQLFKRFPRVFTDGVGALAGEYHMVLDKSARPVQHPPHRVPFAIRERLREILEDLEKREIIARVTTPTP</sequence>
<dbReference type="Proteomes" id="UP001159427">
    <property type="component" value="Unassembled WGS sequence"/>
</dbReference>
<dbReference type="EMBL" id="CALNXI010003966">
    <property type="protein sequence ID" value="CAH3194764.1"/>
    <property type="molecule type" value="Genomic_DNA"/>
</dbReference>
<gene>
    <name evidence="1" type="ORF">PEVE_00028542</name>
</gene>
<comment type="caution">
    <text evidence="1">The sequence shown here is derived from an EMBL/GenBank/DDBJ whole genome shotgun (WGS) entry which is preliminary data.</text>
</comment>
<evidence type="ECO:0000313" key="1">
    <source>
        <dbReference type="EMBL" id="CAH3194764.1"/>
    </source>
</evidence>
<protein>
    <submittedName>
        <fullName evidence="1">Uncharacterized protein</fullName>
    </submittedName>
</protein>
<reference evidence="1 2" key="1">
    <citation type="submission" date="2022-05" db="EMBL/GenBank/DDBJ databases">
        <authorList>
            <consortium name="Genoscope - CEA"/>
            <person name="William W."/>
        </authorList>
    </citation>
    <scope>NUCLEOTIDE SEQUENCE [LARGE SCALE GENOMIC DNA]</scope>
</reference>